<evidence type="ECO:0000313" key="1">
    <source>
        <dbReference type="EMBL" id="AAP76054.1"/>
    </source>
</evidence>
<keyword evidence="2" id="KW-1185">Reference proteome</keyword>
<gene>
    <name evidence="1" type="primary">ipI</name>
</gene>
<dbReference type="Gene3D" id="2.20.25.370">
    <property type="entry name" value="Ipi1, C-terminal domain"/>
    <property type="match status" value="1"/>
</dbReference>
<organism evidence="1 2">
    <name type="scientific">Escherichia phage RB69</name>
    <name type="common">Bacteriophage RB69</name>
    <dbReference type="NCBI Taxonomy" id="12353"/>
    <lineage>
        <taxon>Viruses</taxon>
        <taxon>Duplodnaviria</taxon>
        <taxon>Heunggongvirae</taxon>
        <taxon>Uroviricota</taxon>
        <taxon>Caudoviricetes</taxon>
        <taxon>Pantevenvirales</taxon>
        <taxon>Straboviridae</taxon>
        <taxon>Tevenvirinae</taxon>
        <taxon>Mosigvirus</taxon>
        <taxon>Mosigvirus RB69</taxon>
    </lineage>
</organism>
<evidence type="ECO:0000313" key="2">
    <source>
        <dbReference type="Proteomes" id="UP000000876"/>
    </source>
</evidence>
<dbReference type="RefSeq" id="NP_861845.1">
    <property type="nucleotide sequence ID" value="NC_004928.1"/>
</dbReference>
<dbReference type="EMBL" id="AY303349">
    <property type="protein sequence ID" value="AAP76054.1"/>
    <property type="molecule type" value="Genomic_DNA"/>
</dbReference>
<organismHost>
    <name type="scientific">Escherichia coli</name>
    <dbReference type="NCBI Taxonomy" id="562"/>
</organismHost>
<dbReference type="GeneID" id="1494271"/>
<accession>Q7Y4Z3</accession>
<sequence>MEPKMKTYKEFISPVANVSTLTEATLTSEVIKANKGREGKPMISLVDGEEVKGTVYLGDGWSAKKDGATIVISPAEETALFKAKHISVAQLKIIAKTLL</sequence>
<dbReference type="Pfam" id="PF11634">
    <property type="entry name" value="IPI_T4"/>
    <property type="match status" value="1"/>
</dbReference>
<dbReference type="Gene3D" id="3.30.160.860">
    <property type="match status" value="1"/>
</dbReference>
<dbReference type="OrthoDB" id="21188at10239"/>
<dbReference type="KEGG" id="vg:1494271"/>
<reference evidence="1 2" key="2">
    <citation type="submission" date="2003-05" db="EMBL/GenBank/DDBJ databases">
        <title>Enterobacteria phage RB69 complete genome.</title>
        <authorList>
            <person name="Petrov V."/>
            <person name="Nolan J."/>
            <person name="Chin D."/>
            <person name="Letarov A."/>
            <person name="Krisch H.M."/>
            <person name="Karam J.D."/>
        </authorList>
    </citation>
    <scope>NUCLEOTIDE SEQUENCE [LARGE SCALE GENOMIC DNA]</scope>
</reference>
<reference evidence="1 2" key="1">
    <citation type="journal article" date="2001" name="J. Bacteriol.">
        <title>Phylogeny of the major head and tail genes of the wide-ranging T4-type bacteriophages.</title>
        <authorList>
            <person name="Tetart F."/>
            <person name="Desplats C."/>
            <person name="Kutateladze M."/>
            <person name="Monod C."/>
            <person name="Ackermann H.W."/>
            <person name="Krisch H.M."/>
        </authorList>
    </citation>
    <scope>NUCLEOTIDE SEQUENCE [LARGE SCALE GENOMIC DNA]</scope>
</reference>
<dbReference type="InterPro" id="IPR024373">
    <property type="entry name" value="Phage_T4_IpI"/>
</dbReference>
<dbReference type="InterPro" id="IPR038569">
    <property type="entry name" value="Phage_T4_IpI_C_sf"/>
</dbReference>
<proteinExistence type="predicted"/>
<dbReference type="Proteomes" id="UP000000876">
    <property type="component" value="Segment"/>
</dbReference>
<protein>
    <submittedName>
        <fullName evidence="1">IpI internal head protein</fullName>
    </submittedName>
</protein>
<name>Q7Y4Z3_BPR69</name>